<organism evidence="2 3">
    <name type="scientific">Flavobacterium rivulicola</name>
    <dbReference type="NCBI Taxonomy" id="2732161"/>
    <lineage>
        <taxon>Bacteria</taxon>
        <taxon>Pseudomonadati</taxon>
        <taxon>Bacteroidota</taxon>
        <taxon>Flavobacteriia</taxon>
        <taxon>Flavobacteriales</taxon>
        <taxon>Flavobacteriaceae</taxon>
        <taxon>Flavobacterium</taxon>
    </lineage>
</organism>
<evidence type="ECO:0000313" key="3">
    <source>
        <dbReference type="Proteomes" id="UP000536509"/>
    </source>
</evidence>
<name>A0A7Y3VZU2_9FLAO</name>
<evidence type="ECO:0000313" key="2">
    <source>
        <dbReference type="EMBL" id="NNT73170.1"/>
    </source>
</evidence>
<dbReference type="SUPFAM" id="SSF82171">
    <property type="entry name" value="DPP6 N-terminal domain-like"/>
    <property type="match status" value="1"/>
</dbReference>
<evidence type="ECO:0000256" key="1">
    <source>
        <dbReference type="SAM" id="SignalP"/>
    </source>
</evidence>
<dbReference type="AlphaFoldDB" id="A0A7Y3VZU2"/>
<gene>
    <name evidence="2" type="ORF">HKT18_13170</name>
</gene>
<sequence length="453" mass="52408">MKHLLCLTLLLFVTFSKAQTGIHTPSDWVQDAFFSKDGNKCLTISTAETILWDMASKKPIWVKKTADFGVPYKMLYSFFTTADPDLNFIIIRDNTSVRNLVDLNTFKVTRWNYDHCHFTSDGRLAVLDYNFEKKNANKLLLIDPKTFQSEVIVDKIGSMDVYESGKKIRVLKKKGDIYDFANGRTYDVETKKFFEESPGPIDKFRKIYFYKNGYYIVYQPNEILVKKADNTTFKIKTHNPNENNISSFSQRLCPTYDDPETVKMLEHKRVRDGYYLSFINTYNITNGQLTETFELTNTTDKANQVAKANELQKNKVWAEEQNKLNLPENVLKRRLFQLQGNFYYNTNTKGIYYVVPGKPIYEGDLVMMEALHDDPKQKMEVYEKIDNLENAALYKYTMRPKSCTSCNGKGYISNSYKRTVADYEYTTGKKLVETTTRTNSCGNCGGCGLVPNY</sequence>
<protein>
    <submittedName>
        <fullName evidence="2">Uncharacterized protein</fullName>
    </submittedName>
</protein>
<dbReference type="RefSeq" id="WP_171223332.1">
    <property type="nucleotide sequence ID" value="NZ_CP121446.1"/>
</dbReference>
<reference evidence="2 3" key="1">
    <citation type="submission" date="2020-05" db="EMBL/GenBank/DDBJ databases">
        <title>Draft genome of Flavobacterium sp. IMCC34852.</title>
        <authorList>
            <person name="Song J."/>
            <person name="Cho J.-C."/>
        </authorList>
    </citation>
    <scope>NUCLEOTIDE SEQUENCE [LARGE SCALE GENOMIC DNA]</scope>
    <source>
        <strain evidence="2 3">IMCC34852</strain>
    </source>
</reference>
<dbReference type="EMBL" id="JABEVX010000011">
    <property type="protein sequence ID" value="NNT73170.1"/>
    <property type="molecule type" value="Genomic_DNA"/>
</dbReference>
<comment type="caution">
    <text evidence="2">The sequence shown here is derived from an EMBL/GenBank/DDBJ whole genome shotgun (WGS) entry which is preliminary data.</text>
</comment>
<keyword evidence="1" id="KW-0732">Signal</keyword>
<keyword evidence="3" id="KW-1185">Reference proteome</keyword>
<proteinExistence type="predicted"/>
<feature type="chain" id="PRO_5030536191" evidence="1">
    <location>
        <begin position="19"/>
        <end position="453"/>
    </location>
</feature>
<dbReference type="Proteomes" id="UP000536509">
    <property type="component" value="Unassembled WGS sequence"/>
</dbReference>
<accession>A0A7Y3VZU2</accession>
<feature type="signal peptide" evidence="1">
    <location>
        <begin position="1"/>
        <end position="18"/>
    </location>
</feature>